<keyword evidence="2" id="KW-0732">Signal</keyword>
<gene>
    <name evidence="3" type="ORF">HHL08_02565</name>
</gene>
<reference evidence="3 4" key="1">
    <citation type="submission" date="2020-04" db="EMBL/GenBank/DDBJ databases">
        <title>Sphingobium sp. AR-3-1 isolated from Arctic soil.</title>
        <authorList>
            <person name="Dahal R.H."/>
            <person name="Chaudhary D.K."/>
        </authorList>
    </citation>
    <scope>NUCLEOTIDE SEQUENCE [LARGE SCALE GENOMIC DNA]</scope>
    <source>
        <strain evidence="3 4">AR-3-1</strain>
    </source>
</reference>
<dbReference type="AlphaFoldDB" id="A0A7X9WSC9"/>
<sequence length="116" mass="11549">MMYRNFAIATLLAAPLIVMATQALLPKPGTPQQQGEPAIKPDVPPPPPPMPVAPVVTPGAPSVDAPSAFGQPMVGADQPAMMPGTGLPDTSAPPMTGGMAAGFSPQDAPAGSPNSE</sequence>
<feature type="signal peptide" evidence="2">
    <location>
        <begin position="1"/>
        <end position="20"/>
    </location>
</feature>
<feature type="compositionally biased region" description="Pro residues" evidence="1">
    <location>
        <begin position="42"/>
        <end position="52"/>
    </location>
</feature>
<evidence type="ECO:0000313" key="3">
    <source>
        <dbReference type="EMBL" id="NML09036.1"/>
    </source>
</evidence>
<dbReference type="RefSeq" id="WP_169570892.1">
    <property type="nucleotide sequence ID" value="NZ_JABBFV010000001.1"/>
</dbReference>
<feature type="region of interest" description="Disordered" evidence="1">
    <location>
        <begin position="26"/>
        <end position="116"/>
    </location>
</feature>
<proteinExistence type="predicted"/>
<comment type="caution">
    <text evidence="3">The sequence shown here is derived from an EMBL/GenBank/DDBJ whole genome shotgun (WGS) entry which is preliminary data.</text>
</comment>
<keyword evidence="4" id="KW-1185">Reference proteome</keyword>
<evidence type="ECO:0000313" key="4">
    <source>
        <dbReference type="Proteomes" id="UP000519023"/>
    </source>
</evidence>
<protein>
    <submittedName>
        <fullName evidence="3">Uncharacterized protein</fullName>
    </submittedName>
</protein>
<organism evidence="3 4">
    <name type="scientific">Sphingobium psychrophilum</name>
    <dbReference type="NCBI Taxonomy" id="2728834"/>
    <lineage>
        <taxon>Bacteria</taxon>
        <taxon>Pseudomonadati</taxon>
        <taxon>Pseudomonadota</taxon>
        <taxon>Alphaproteobacteria</taxon>
        <taxon>Sphingomonadales</taxon>
        <taxon>Sphingomonadaceae</taxon>
        <taxon>Sphingobium</taxon>
    </lineage>
</organism>
<feature type="compositionally biased region" description="Low complexity" evidence="1">
    <location>
        <begin position="53"/>
        <end position="63"/>
    </location>
</feature>
<feature type="chain" id="PRO_5031050411" evidence="2">
    <location>
        <begin position="21"/>
        <end position="116"/>
    </location>
</feature>
<dbReference type="EMBL" id="JABBFV010000001">
    <property type="protein sequence ID" value="NML09036.1"/>
    <property type="molecule type" value="Genomic_DNA"/>
</dbReference>
<evidence type="ECO:0000256" key="1">
    <source>
        <dbReference type="SAM" id="MobiDB-lite"/>
    </source>
</evidence>
<name>A0A7X9WSC9_9SPHN</name>
<evidence type="ECO:0000256" key="2">
    <source>
        <dbReference type="SAM" id="SignalP"/>
    </source>
</evidence>
<dbReference type="Proteomes" id="UP000519023">
    <property type="component" value="Unassembled WGS sequence"/>
</dbReference>
<accession>A0A7X9WSC9</accession>